<gene>
    <name evidence="3" type="ORF">GCM10009830_34250</name>
</gene>
<proteinExistence type="predicted"/>
<protein>
    <recommendedName>
        <fullName evidence="2">Glycosyltransferase 2-like domain-containing protein</fullName>
    </recommendedName>
</protein>
<feature type="compositionally biased region" description="Basic and acidic residues" evidence="1">
    <location>
        <begin position="520"/>
        <end position="536"/>
    </location>
</feature>
<keyword evidence="4" id="KW-1185">Reference proteome</keyword>
<reference evidence="3 4" key="1">
    <citation type="journal article" date="2019" name="Int. J. Syst. Evol. Microbiol.">
        <title>The Global Catalogue of Microorganisms (GCM) 10K type strain sequencing project: providing services to taxonomists for standard genome sequencing and annotation.</title>
        <authorList>
            <consortium name="The Broad Institute Genomics Platform"/>
            <consortium name="The Broad Institute Genome Sequencing Center for Infectious Disease"/>
            <person name="Wu L."/>
            <person name="Ma J."/>
        </authorList>
    </citation>
    <scope>NUCLEOTIDE SEQUENCE [LARGE SCALE GENOMIC DNA]</scope>
    <source>
        <strain evidence="3 4">JCM 16001</strain>
    </source>
</reference>
<dbReference type="EMBL" id="BAAAQF010000013">
    <property type="protein sequence ID" value="GAA1684106.1"/>
    <property type="molecule type" value="Genomic_DNA"/>
</dbReference>
<evidence type="ECO:0000259" key="2">
    <source>
        <dbReference type="Pfam" id="PF00535"/>
    </source>
</evidence>
<dbReference type="PANTHER" id="PTHR43685">
    <property type="entry name" value="GLYCOSYLTRANSFERASE"/>
    <property type="match status" value="1"/>
</dbReference>
<dbReference type="InterPro" id="IPR050834">
    <property type="entry name" value="Glycosyltransf_2"/>
</dbReference>
<dbReference type="Pfam" id="PF00535">
    <property type="entry name" value="Glycos_transf_2"/>
    <property type="match status" value="1"/>
</dbReference>
<name>A0ABN2H9E7_9ACTN</name>
<organism evidence="3 4">
    <name type="scientific">Glycomyces endophyticus</name>
    <dbReference type="NCBI Taxonomy" id="480996"/>
    <lineage>
        <taxon>Bacteria</taxon>
        <taxon>Bacillati</taxon>
        <taxon>Actinomycetota</taxon>
        <taxon>Actinomycetes</taxon>
        <taxon>Glycomycetales</taxon>
        <taxon>Glycomycetaceae</taxon>
        <taxon>Glycomyces</taxon>
    </lineage>
</organism>
<dbReference type="Gene3D" id="3.90.550.10">
    <property type="entry name" value="Spore Coat Polysaccharide Biosynthesis Protein SpsA, Chain A"/>
    <property type="match status" value="1"/>
</dbReference>
<evidence type="ECO:0000313" key="3">
    <source>
        <dbReference type="EMBL" id="GAA1684106.1"/>
    </source>
</evidence>
<feature type="domain" description="Glycosyltransferase 2-like" evidence="2">
    <location>
        <begin position="25"/>
        <end position="145"/>
    </location>
</feature>
<dbReference type="PANTHER" id="PTHR43685:SF3">
    <property type="entry name" value="SLR2126 PROTEIN"/>
    <property type="match status" value="1"/>
</dbReference>
<dbReference type="RefSeq" id="WP_344488527.1">
    <property type="nucleotide sequence ID" value="NZ_BAAAQF010000013.1"/>
</dbReference>
<sequence>MIRRNDWGALDAAPLGRWTPTKTVSVVIPAYGSQAKLDLALAALAAQSYPAELTEVVVVDDGSDVPLAAREPAPAGVKVVRNPEGRWGIAAAVATGVQASTGSVVLRLDSDVLASRHHVEAHMRWHHQIDYAVVIGKLAFAEIEAEELSPETVRDAIETGKGWGLFEGLDVDREWTSKVIRNRDELRRGDIQTFKVANGASVSFSRRLYEAAGGVAPDLLLGEDTELSYRFSQQGAAYIADKAAEAWHIGESQMRAAKERGMRYRQPFFAGRVPLLHHHRKPQGVQWRVPMVEVVVDSRGRSFEAVAATVGSVLAGDRTDVAVNVVGDWPAPAAGRYRPLDDPDQDARLAMELFAADQRVAFTDAVAPTAAPVPYRLTLAAGVTLRHDAIEAALDIADKQQAGRVNFSRSGQDEPVAVRLDRTAAIGRARWETGLEDCSDEAVDKVWGLWWADGDELFGLADGTAVPWFRPSRIQRELERLRAAEEEQRKLAEKWKKSASDARASAAKWEQSARDWERSAAKWRREAEKAGPGERRGPRRIAAGVKRRLKRLLGR</sequence>
<evidence type="ECO:0000313" key="4">
    <source>
        <dbReference type="Proteomes" id="UP001499851"/>
    </source>
</evidence>
<comment type="caution">
    <text evidence="3">The sequence shown here is derived from an EMBL/GenBank/DDBJ whole genome shotgun (WGS) entry which is preliminary data.</text>
</comment>
<feature type="region of interest" description="Disordered" evidence="1">
    <location>
        <begin position="520"/>
        <end position="541"/>
    </location>
</feature>
<dbReference type="InterPro" id="IPR001173">
    <property type="entry name" value="Glyco_trans_2-like"/>
</dbReference>
<dbReference type="SUPFAM" id="SSF53448">
    <property type="entry name" value="Nucleotide-diphospho-sugar transferases"/>
    <property type="match status" value="1"/>
</dbReference>
<dbReference type="Proteomes" id="UP001499851">
    <property type="component" value="Unassembled WGS sequence"/>
</dbReference>
<evidence type="ECO:0000256" key="1">
    <source>
        <dbReference type="SAM" id="MobiDB-lite"/>
    </source>
</evidence>
<dbReference type="InterPro" id="IPR029044">
    <property type="entry name" value="Nucleotide-diphossugar_trans"/>
</dbReference>
<accession>A0ABN2H9E7</accession>